<sequence>MIYQSLTRQLIYTHYFKIARGLFHKVKFFISIEKDELNARLFNTPYRWGQK</sequence>
<organism evidence="1 2">
    <name type="scientific">Bacillus pumilus (strain SAFR-032)</name>
    <dbReference type="NCBI Taxonomy" id="315750"/>
    <lineage>
        <taxon>Bacteria</taxon>
        <taxon>Bacillati</taxon>
        <taxon>Bacillota</taxon>
        <taxon>Bacilli</taxon>
        <taxon>Bacillales</taxon>
        <taxon>Bacillaceae</taxon>
        <taxon>Bacillus</taxon>
    </lineage>
</organism>
<dbReference type="AlphaFoldDB" id="A8FJ11"/>
<dbReference type="KEGG" id="bpu:BPUM_3584"/>
<reference evidence="1 2" key="1">
    <citation type="journal article" date="2007" name="PLoS ONE">
        <title>Paradoxical DNA repair and peroxide resistance gene conservation in Bacillus pumilus SAFR-032.</title>
        <authorList>
            <person name="Gioia J."/>
            <person name="Yerrapragada S."/>
            <person name="Qin X."/>
            <person name="Jiang H."/>
            <person name="Igboeli O.C."/>
            <person name="Muzny D."/>
            <person name="Dugan-Rocha S."/>
            <person name="Ding Y."/>
            <person name="Hawes A."/>
            <person name="Liu W."/>
            <person name="Perez L."/>
            <person name="Kovar C."/>
            <person name="Dinh H."/>
            <person name="Lee S."/>
            <person name="Nazareth L."/>
            <person name="Blyth P."/>
            <person name="Holder M."/>
            <person name="Buhay C."/>
            <person name="Tirumalai M.R."/>
            <person name="Liu Y."/>
            <person name="Dasgupta I."/>
            <person name="Bokhetache L."/>
            <person name="Fujita M."/>
            <person name="Karouia F."/>
            <person name="Eswara Moorthy P."/>
            <person name="Siefert J."/>
            <person name="Uzman A."/>
            <person name="Buzumbo P."/>
            <person name="Verma A."/>
            <person name="Zwiya H."/>
            <person name="McWilliams B.D."/>
            <person name="Olowu A."/>
            <person name="Clinkenbeard K.D."/>
            <person name="Newcombe D."/>
            <person name="Golebiewski L."/>
            <person name="Petrosino J.F."/>
            <person name="Nicholson W.L."/>
            <person name="Fox G.E."/>
            <person name="Venkateswaran K."/>
            <person name="Highlander S.K."/>
            <person name="Weinstock G.M."/>
        </authorList>
    </citation>
    <scope>NUCLEOTIDE SEQUENCE [LARGE SCALE GENOMIC DNA]</scope>
    <source>
        <strain evidence="1 2">SAFR-032</strain>
    </source>
</reference>
<reference evidence="1 2" key="3">
    <citation type="journal article" date="2013" name="PLoS ONE">
        <title>Candidate genes that may be responsible for the unusual resistances exhibited by Bacillus pumilus SAFR-032 spores.</title>
        <authorList>
            <person name="Tirumalai M.R."/>
            <person name="Rastogi R."/>
            <person name="Zamani N."/>
            <person name="O'Bryant Williams E."/>
            <person name="Allen S."/>
            <person name="Diouf F."/>
            <person name="Kwende S."/>
            <person name="Weinstock G.M."/>
            <person name="Venkateswaran K.J."/>
            <person name="Fox G.E."/>
        </authorList>
    </citation>
    <scope>NUCLEOTIDE SEQUENCE [LARGE SCALE GENOMIC DNA]</scope>
    <source>
        <strain evidence="1 2">SAFR-032</strain>
    </source>
</reference>
<dbReference type="STRING" id="315750.BPUM_3584"/>
<dbReference type="Proteomes" id="UP000001355">
    <property type="component" value="Chromosome"/>
</dbReference>
<evidence type="ECO:0000313" key="1">
    <source>
        <dbReference type="EMBL" id="ABV64228.1"/>
    </source>
</evidence>
<dbReference type="EMBL" id="CP000813">
    <property type="protein sequence ID" value="ABV64228.1"/>
    <property type="molecule type" value="Genomic_DNA"/>
</dbReference>
<name>A8FJ11_BACP2</name>
<dbReference type="HOGENOM" id="CLU_3095684_0_0_9"/>
<reference evidence="1 2" key="2">
    <citation type="journal article" date="2013" name="Extremophiles">
        <title>An ICEBs1-like element may be associated with the extreme radiation and desiccation resistance of Bacillus pumilus SAFR-032 spores.</title>
        <authorList>
            <person name="Tirumalai M.R."/>
            <person name="Fox G.E."/>
        </authorList>
    </citation>
    <scope>NUCLEOTIDE SEQUENCE [LARGE SCALE GENOMIC DNA]</scope>
    <source>
        <strain evidence="1 2">SAFR-032</strain>
    </source>
</reference>
<evidence type="ECO:0000313" key="2">
    <source>
        <dbReference type="Proteomes" id="UP000001355"/>
    </source>
</evidence>
<protein>
    <submittedName>
        <fullName evidence="1">Uncharacterized protein</fullName>
    </submittedName>
</protein>
<keyword evidence="2" id="KW-1185">Reference proteome</keyword>
<gene>
    <name evidence="1" type="ordered locus">BPUM_3584</name>
</gene>
<proteinExistence type="predicted"/>
<accession>A8FJ11</accession>